<evidence type="ECO:0000313" key="3">
    <source>
        <dbReference type="EMBL" id="ATF92928.1"/>
    </source>
</evidence>
<dbReference type="EMBL" id="CP023525">
    <property type="protein sequence ID" value="ATF92928.1"/>
    <property type="molecule type" value="Genomic_DNA"/>
</dbReference>
<evidence type="ECO:0000313" key="6">
    <source>
        <dbReference type="Proteomes" id="UP000251197"/>
    </source>
</evidence>
<dbReference type="Proteomes" id="UP000217979">
    <property type="component" value="Chromosome"/>
</dbReference>
<accession>A0A291DZD2</accession>
<evidence type="ECO:0000256" key="1">
    <source>
        <dbReference type="ARBA" id="ARBA00023125"/>
    </source>
</evidence>
<dbReference type="EMBL" id="UAVU01000010">
    <property type="protein sequence ID" value="SQC93259.1"/>
    <property type="molecule type" value="Genomic_DNA"/>
</dbReference>
<proteinExistence type="predicted"/>
<dbReference type="Proteomes" id="UP000251197">
    <property type="component" value="Unassembled WGS sequence"/>
</dbReference>
<dbReference type="SUPFAM" id="SSF46894">
    <property type="entry name" value="C-terminal effector domain of the bipartite response regulators"/>
    <property type="match status" value="1"/>
</dbReference>
<dbReference type="GO" id="GO:0003677">
    <property type="term" value="F:DNA binding"/>
    <property type="evidence" value="ECO:0007669"/>
    <property type="project" value="UniProtKB-KW"/>
</dbReference>
<keyword evidence="1" id="KW-0238">DNA-binding</keyword>
<reference evidence="4 6" key="2">
    <citation type="submission" date="2018-06" db="EMBL/GenBank/DDBJ databases">
        <authorList>
            <consortium name="Pathogen Informatics"/>
            <person name="Doyle S."/>
        </authorList>
    </citation>
    <scope>NUCLEOTIDE SEQUENCE [LARGE SCALE GENOMIC DNA]</scope>
    <source>
        <strain evidence="4 6">NCTC12120</strain>
    </source>
</reference>
<dbReference type="InterPro" id="IPR000792">
    <property type="entry name" value="Tscrpt_reg_LuxR_C"/>
</dbReference>
<organism evidence="3 5">
    <name type="scientific">Cedecea neteri</name>
    <dbReference type="NCBI Taxonomy" id="158822"/>
    <lineage>
        <taxon>Bacteria</taxon>
        <taxon>Pseudomonadati</taxon>
        <taxon>Pseudomonadota</taxon>
        <taxon>Gammaproteobacteria</taxon>
        <taxon>Enterobacterales</taxon>
        <taxon>Enterobacteriaceae</taxon>
        <taxon>Cedecea</taxon>
    </lineage>
</organism>
<dbReference type="Gene3D" id="1.10.10.10">
    <property type="entry name" value="Winged helix-like DNA-binding domain superfamily/Winged helix DNA-binding domain"/>
    <property type="match status" value="1"/>
</dbReference>
<sequence length="195" mass="22809">MILKGYAAVNATILITQDRYLYQGIKGYFPDLILLCSVERRSFSFGYEEYAVLVDSRLPLVQWENIITSAEKADTPVLCIMLDMRHSELSPLRLKWSLDMSMSHADVEALFTLLQKVKIDRQAREWFYDMRLSQDERTMMALLRKGLPMEAVAEKLNTSLKSLYRRRTELYERLGLSNFNEACLLIFTDEEQNYP</sequence>
<name>A0A291DZD2_9ENTR</name>
<protein>
    <submittedName>
        <fullName evidence="3">LuxR family transcriptional regulator</fullName>
    </submittedName>
</protein>
<dbReference type="SMART" id="SM00421">
    <property type="entry name" value="HTH_LUXR"/>
    <property type="match status" value="1"/>
</dbReference>
<evidence type="ECO:0000313" key="4">
    <source>
        <dbReference type="EMBL" id="SQC93259.1"/>
    </source>
</evidence>
<reference evidence="3 5" key="1">
    <citation type="submission" date="2017-09" db="EMBL/GenBank/DDBJ databases">
        <title>FDA dAtabase for Regulatory Grade micrObial Sequences (FDA-ARGOS): Supporting development and validation of Infectious Disease Dx tests.</title>
        <authorList>
            <person name="Minogue T."/>
            <person name="Wolcott M."/>
            <person name="Wasieloski L."/>
            <person name="Aguilar W."/>
            <person name="Moore D."/>
            <person name="Tallon L."/>
            <person name="Sadzewicz L."/>
            <person name="Ott S."/>
            <person name="Zhao X."/>
            <person name="Nagaraj S."/>
            <person name="Vavikolanu K."/>
            <person name="Aluvathingal J."/>
            <person name="Nadendla S."/>
            <person name="Sichtig H."/>
        </authorList>
    </citation>
    <scope>NUCLEOTIDE SEQUENCE [LARGE SCALE GENOMIC DNA]</scope>
    <source>
        <strain evidence="3 5">FDAARGOS_392</strain>
    </source>
</reference>
<dbReference type="InterPro" id="IPR016032">
    <property type="entry name" value="Sig_transdc_resp-reg_C-effctor"/>
</dbReference>
<gene>
    <name evidence="3" type="ORF">CO704_12865</name>
    <name evidence="4" type="ORF">NCTC12120_06373</name>
</gene>
<dbReference type="InterPro" id="IPR036388">
    <property type="entry name" value="WH-like_DNA-bd_sf"/>
</dbReference>
<dbReference type="AlphaFoldDB" id="A0A291DZD2"/>
<evidence type="ECO:0000259" key="2">
    <source>
        <dbReference type="SMART" id="SM00421"/>
    </source>
</evidence>
<evidence type="ECO:0000313" key="5">
    <source>
        <dbReference type="Proteomes" id="UP000217979"/>
    </source>
</evidence>
<dbReference type="GO" id="GO:0006355">
    <property type="term" value="P:regulation of DNA-templated transcription"/>
    <property type="evidence" value="ECO:0007669"/>
    <property type="project" value="InterPro"/>
</dbReference>
<feature type="domain" description="HTH luxR-type" evidence="2">
    <location>
        <begin position="129"/>
        <end position="186"/>
    </location>
</feature>